<organism evidence="1 2">
    <name type="scientific">Cichorium intybus</name>
    <name type="common">Chicory</name>
    <dbReference type="NCBI Taxonomy" id="13427"/>
    <lineage>
        <taxon>Eukaryota</taxon>
        <taxon>Viridiplantae</taxon>
        <taxon>Streptophyta</taxon>
        <taxon>Embryophyta</taxon>
        <taxon>Tracheophyta</taxon>
        <taxon>Spermatophyta</taxon>
        <taxon>Magnoliopsida</taxon>
        <taxon>eudicotyledons</taxon>
        <taxon>Gunneridae</taxon>
        <taxon>Pentapetalae</taxon>
        <taxon>asterids</taxon>
        <taxon>campanulids</taxon>
        <taxon>Asterales</taxon>
        <taxon>Asteraceae</taxon>
        <taxon>Cichorioideae</taxon>
        <taxon>Cichorieae</taxon>
        <taxon>Cichoriinae</taxon>
        <taxon>Cichorium</taxon>
    </lineage>
</organism>
<proteinExistence type="predicted"/>
<gene>
    <name evidence="1" type="ORF">L2E82_22974</name>
</gene>
<dbReference type="EMBL" id="CM042012">
    <property type="protein sequence ID" value="KAI3751883.1"/>
    <property type="molecule type" value="Genomic_DNA"/>
</dbReference>
<sequence>MVVATSRLEGHDLRDLRSMVLATRGAWSSRRDQRVRRAASPGQKLNCFLQYQISRESDKDKNGAVSQSILMVRQYQISRESITDKNGAVIVISAGKATD</sequence>
<dbReference type="Proteomes" id="UP001055811">
    <property type="component" value="Linkage Group LG04"/>
</dbReference>
<protein>
    <submittedName>
        <fullName evidence="1">Uncharacterized protein</fullName>
    </submittedName>
</protein>
<keyword evidence="2" id="KW-1185">Reference proteome</keyword>
<reference evidence="1 2" key="2">
    <citation type="journal article" date="2022" name="Mol. Ecol. Resour.">
        <title>The genomes of chicory, endive, great burdock and yacon provide insights into Asteraceae paleo-polyploidization history and plant inulin production.</title>
        <authorList>
            <person name="Fan W."/>
            <person name="Wang S."/>
            <person name="Wang H."/>
            <person name="Wang A."/>
            <person name="Jiang F."/>
            <person name="Liu H."/>
            <person name="Zhao H."/>
            <person name="Xu D."/>
            <person name="Zhang Y."/>
        </authorList>
    </citation>
    <scope>NUCLEOTIDE SEQUENCE [LARGE SCALE GENOMIC DNA]</scope>
    <source>
        <strain evidence="2">cv. Punajuju</strain>
        <tissue evidence="1">Leaves</tissue>
    </source>
</reference>
<accession>A0ACB9DYV0</accession>
<name>A0ACB9DYV0_CICIN</name>
<evidence type="ECO:0000313" key="2">
    <source>
        <dbReference type="Proteomes" id="UP001055811"/>
    </source>
</evidence>
<comment type="caution">
    <text evidence="1">The sequence shown here is derived from an EMBL/GenBank/DDBJ whole genome shotgun (WGS) entry which is preliminary data.</text>
</comment>
<evidence type="ECO:0000313" key="1">
    <source>
        <dbReference type="EMBL" id="KAI3751883.1"/>
    </source>
</evidence>
<reference evidence="2" key="1">
    <citation type="journal article" date="2022" name="Mol. Ecol. Resour.">
        <title>The genomes of chicory, endive, great burdock and yacon provide insights into Asteraceae palaeo-polyploidization history and plant inulin production.</title>
        <authorList>
            <person name="Fan W."/>
            <person name="Wang S."/>
            <person name="Wang H."/>
            <person name="Wang A."/>
            <person name="Jiang F."/>
            <person name="Liu H."/>
            <person name="Zhao H."/>
            <person name="Xu D."/>
            <person name="Zhang Y."/>
        </authorList>
    </citation>
    <scope>NUCLEOTIDE SEQUENCE [LARGE SCALE GENOMIC DNA]</scope>
    <source>
        <strain evidence="2">cv. Punajuju</strain>
    </source>
</reference>